<dbReference type="PROSITE" id="PS51155">
    <property type="entry name" value="CHIT_BIND_RR_2"/>
    <property type="match status" value="1"/>
</dbReference>
<dbReference type="Pfam" id="PF00379">
    <property type="entry name" value="Chitin_bind_4"/>
    <property type="match status" value="1"/>
</dbReference>
<evidence type="ECO:0000256" key="1">
    <source>
        <dbReference type="ARBA" id="ARBA00022460"/>
    </source>
</evidence>
<keyword evidence="4" id="KW-0732">Signal</keyword>
<dbReference type="GO" id="GO:0031012">
    <property type="term" value="C:extracellular matrix"/>
    <property type="evidence" value="ECO:0007669"/>
    <property type="project" value="TreeGrafter"/>
</dbReference>
<accession>A0AAV2QJJ3</accession>
<reference evidence="5 6" key="1">
    <citation type="submission" date="2024-05" db="EMBL/GenBank/DDBJ databases">
        <authorList>
            <person name="Wallberg A."/>
        </authorList>
    </citation>
    <scope>NUCLEOTIDE SEQUENCE [LARGE SCALE GENOMIC DNA]</scope>
</reference>
<evidence type="ECO:0000313" key="5">
    <source>
        <dbReference type="EMBL" id="CAL4084845.1"/>
    </source>
</evidence>
<evidence type="ECO:0008006" key="7">
    <source>
        <dbReference type="Google" id="ProtNLM"/>
    </source>
</evidence>
<gene>
    <name evidence="5" type="ORF">MNOR_LOCUS12536</name>
</gene>
<dbReference type="PANTHER" id="PTHR12236">
    <property type="entry name" value="STRUCTURAL CONTITUENT OF CUTICLE"/>
    <property type="match status" value="1"/>
</dbReference>
<comment type="caution">
    <text evidence="5">The sequence shown here is derived from an EMBL/GenBank/DDBJ whole genome shotgun (WGS) entry which is preliminary data.</text>
</comment>
<feature type="chain" id="PRO_5043618131" description="Pro-resilin" evidence="4">
    <location>
        <begin position="18"/>
        <end position="184"/>
    </location>
</feature>
<feature type="compositionally biased region" description="Pro residues" evidence="3">
    <location>
        <begin position="80"/>
        <end position="94"/>
    </location>
</feature>
<dbReference type="GO" id="GO:0005615">
    <property type="term" value="C:extracellular space"/>
    <property type="evidence" value="ECO:0007669"/>
    <property type="project" value="TreeGrafter"/>
</dbReference>
<evidence type="ECO:0000256" key="2">
    <source>
        <dbReference type="PROSITE-ProRule" id="PRU00497"/>
    </source>
</evidence>
<keyword evidence="6" id="KW-1185">Reference proteome</keyword>
<feature type="signal peptide" evidence="4">
    <location>
        <begin position="1"/>
        <end position="17"/>
    </location>
</feature>
<dbReference type="EMBL" id="CAXKWB010006892">
    <property type="protein sequence ID" value="CAL4084845.1"/>
    <property type="molecule type" value="Genomic_DNA"/>
</dbReference>
<name>A0AAV2QJJ3_MEGNR</name>
<dbReference type="InterPro" id="IPR051217">
    <property type="entry name" value="Insect_Cuticle_Struc_Prot"/>
</dbReference>
<dbReference type="Proteomes" id="UP001497623">
    <property type="component" value="Unassembled WGS sequence"/>
</dbReference>
<keyword evidence="1 2" id="KW-0193">Cuticle</keyword>
<organism evidence="5 6">
    <name type="scientific">Meganyctiphanes norvegica</name>
    <name type="common">Northern krill</name>
    <name type="synonym">Thysanopoda norvegica</name>
    <dbReference type="NCBI Taxonomy" id="48144"/>
    <lineage>
        <taxon>Eukaryota</taxon>
        <taxon>Metazoa</taxon>
        <taxon>Ecdysozoa</taxon>
        <taxon>Arthropoda</taxon>
        <taxon>Crustacea</taxon>
        <taxon>Multicrustacea</taxon>
        <taxon>Malacostraca</taxon>
        <taxon>Eumalacostraca</taxon>
        <taxon>Eucarida</taxon>
        <taxon>Euphausiacea</taxon>
        <taxon>Euphausiidae</taxon>
        <taxon>Meganyctiphanes</taxon>
    </lineage>
</organism>
<evidence type="ECO:0000313" key="6">
    <source>
        <dbReference type="Proteomes" id="UP001497623"/>
    </source>
</evidence>
<evidence type="ECO:0000256" key="3">
    <source>
        <dbReference type="SAM" id="MobiDB-lite"/>
    </source>
</evidence>
<evidence type="ECO:0000256" key="4">
    <source>
        <dbReference type="SAM" id="SignalP"/>
    </source>
</evidence>
<feature type="region of interest" description="Disordered" evidence="3">
    <location>
        <begin position="35"/>
        <end position="105"/>
    </location>
</feature>
<proteinExistence type="predicted"/>
<feature type="non-terminal residue" evidence="5">
    <location>
        <position position="1"/>
    </location>
</feature>
<feature type="compositionally biased region" description="Basic and acidic residues" evidence="3">
    <location>
        <begin position="63"/>
        <end position="78"/>
    </location>
</feature>
<dbReference type="GO" id="GO:0042302">
    <property type="term" value="F:structural constituent of cuticle"/>
    <property type="evidence" value="ECO:0007669"/>
    <property type="project" value="UniProtKB-UniRule"/>
</dbReference>
<dbReference type="InterPro" id="IPR000618">
    <property type="entry name" value="Insect_cuticle"/>
</dbReference>
<dbReference type="PANTHER" id="PTHR12236:SF79">
    <property type="entry name" value="CUTICULAR PROTEIN 50CB-RELATED"/>
    <property type="match status" value="1"/>
</dbReference>
<sequence length="184" mass="20265">LTLVLSLIALWIAVSYASRISSVKTRRLAASRLQAGRSRFSEKTQTKKASFRPSHSQASISKPVEKIQAKREALRDEDPYGPPRPYTQPPPSYQPEPYHAPANYEEPGMPYALAYDVNDQYSGNVFGAAVNSDGKLTTGSYSVILPDGRKQLVTFTSDDYQGYVANVQYEGTAAPYVPPPPYEG</sequence>
<protein>
    <recommendedName>
        <fullName evidence="7">Pro-resilin</fullName>
    </recommendedName>
</protein>
<dbReference type="AlphaFoldDB" id="A0AAV2QJJ3"/>